<comment type="subcellular location">
    <subcellularLocation>
        <location evidence="1 5">Cytoplasm</location>
    </subcellularLocation>
</comment>
<evidence type="ECO:0000256" key="4">
    <source>
        <dbReference type="ARBA" id="ARBA00022917"/>
    </source>
</evidence>
<evidence type="ECO:0000259" key="7">
    <source>
        <dbReference type="Pfam" id="PF01765"/>
    </source>
</evidence>
<keyword evidence="4 5" id="KW-0648">Protein biosynthesis</keyword>
<evidence type="ECO:0000256" key="6">
    <source>
        <dbReference type="SAM" id="Coils"/>
    </source>
</evidence>
<dbReference type="RefSeq" id="WP_184618561.1">
    <property type="nucleotide sequence ID" value="NZ_JACHEX010000001.1"/>
</dbReference>
<protein>
    <recommendedName>
        <fullName evidence="5">Ribosome-recycling factor</fullName>
        <shortName evidence="5">RRF</shortName>
    </recommendedName>
    <alternativeName>
        <fullName evidence="5">Ribosome-releasing factor</fullName>
    </alternativeName>
</protein>
<evidence type="ECO:0000256" key="2">
    <source>
        <dbReference type="ARBA" id="ARBA00005912"/>
    </source>
</evidence>
<dbReference type="InterPro" id="IPR036191">
    <property type="entry name" value="RRF_sf"/>
</dbReference>
<dbReference type="AlphaFoldDB" id="A0A841GL09"/>
<dbReference type="GO" id="GO:0006415">
    <property type="term" value="P:translational termination"/>
    <property type="evidence" value="ECO:0007669"/>
    <property type="project" value="UniProtKB-UniRule"/>
</dbReference>
<reference evidence="8 9" key="1">
    <citation type="submission" date="2020-08" db="EMBL/GenBank/DDBJ databases">
        <title>Genomic Encyclopedia of Type Strains, Phase IV (KMG-IV): sequencing the most valuable type-strain genomes for metagenomic binning, comparative biology and taxonomic classification.</title>
        <authorList>
            <person name="Goeker M."/>
        </authorList>
    </citation>
    <scope>NUCLEOTIDE SEQUENCE [LARGE SCALE GENOMIC DNA]</scope>
    <source>
        <strain evidence="8 9">DSM 13481</strain>
    </source>
</reference>
<dbReference type="NCBIfam" id="TIGR00496">
    <property type="entry name" value="frr"/>
    <property type="match status" value="1"/>
</dbReference>
<dbReference type="GO" id="GO:0043023">
    <property type="term" value="F:ribosomal large subunit binding"/>
    <property type="evidence" value="ECO:0007669"/>
    <property type="project" value="TreeGrafter"/>
</dbReference>
<evidence type="ECO:0000256" key="1">
    <source>
        <dbReference type="ARBA" id="ARBA00004496"/>
    </source>
</evidence>
<evidence type="ECO:0000313" key="8">
    <source>
        <dbReference type="EMBL" id="MBB6061804.1"/>
    </source>
</evidence>
<dbReference type="FunFam" id="3.30.1360.40:FF:000001">
    <property type="entry name" value="Ribosome-recycling factor"/>
    <property type="match status" value="1"/>
</dbReference>
<name>A0A841GL09_9BACT</name>
<dbReference type="HAMAP" id="MF_00040">
    <property type="entry name" value="RRF"/>
    <property type="match status" value="1"/>
</dbReference>
<evidence type="ECO:0000256" key="3">
    <source>
        <dbReference type="ARBA" id="ARBA00022490"/>
    </source>
</evidence>
<comment type="caution">
    <text evidence="8">The sequence shown here is derived from an EMBL/GenBank/DDBJ whole genome shotgun (WGS) entry which is preliminary data.</text>
</comment>
<keyword evidence="6" id="KW-0175">Coiled coil</keyword>
<keyword evidence="9" id="KW-1185">Reference proteome</keyword>
<accession>A0A841GL09</accession>
<comment type="similarity">
    <text evidence="2 5">Belongs to the RRF family.</text>
</comment>
<sequence>MKDPILKEAELRMKKSVEAIDEELKKLRTGRPSPALLEEIKVDYYGVPTPINQVATINVTEERSLIIKPWEKNLLSAIEKAIQASDLGLNPTNDGNVVRLVFPSPTTEQRQKWVKKTKEIVEHGKIAIRNIRRDVIKELKEMTKNGEISEDDEKRLEKEVQNLTDKYIEELDKLFEKKEKEIMEF</sequence>
<dbReference type="EMBL" id="JACHEX010000001">
    <property type="protein sequence ID" value="MBB6061804.1"/>
    <property type="molecule type" value="Genomic_DNA"/>
</dbReference>
<dbReference type="SUPFAM" id="SSF55194">
    <property type="entry name" value="Ribosome recycling factor, RRF"/>
    <property type="match status" value="1"/>
</dbReference>
<dbReference type="FunFam" id="1.10.132.20:FF:000001">
    <property type="entry name" value="Ribosome-recycling factor"/>
    <property type="match status" value="1"/>
</dbReference>
<dbReference type="Pfam" id="PF01765">
    <property type="entry name" value="RRF"/>
    <property type="match status" value="1"/>
</dbReference>
<dbReference type="CDD" id="cd00520">
    <property type="entry name" value="RRF"/>
    <property type="match status" value="1"/>
</dbReference>
<comment type="function">
    <text evidence="5">Responsible for the release of ribosomes from messenger RNA at the termination of protein biosynthesis. May increase the efficiency of translation by recycling ribosomes from one round of translation to another.</text>
</comment>
<evidence type="ECO:0000256" key="5">
    <source>
        <dbReference type="HAMAP-Rule" id="MF_00040"/>
    </source>
</evidence>
<feature type="coiled-coil region" evidence="6">
    <location>
        <begin position="139"/>
        <end position="173"/>
    </location>
</feature>
<dbReference type="PANTHER" id="PTHR20982:SF3">
    <property type="entry name" value="MITOCHONDRIAL RIBOSOME RECYCLING FACTOR PSEUDO 1"/>
    <property type="match status" value="1"/>
</dbReference>
<dbReference type="Gene3D" id="1.10.132.20">
    <property type="entry name" value="Ribosome-recycling factor"/>
    <property type="match status" value="1"/>
</dbReference>
<dbReference type="InterPro" id="IPR023584">
    <property type="entry name" value="Ribosome_recyc_fac_dom"/>
</dbReference>
<organism evidence="8 9">
    <name type="scientific">Thermosipho japonicus</name>
    <dbReference type="NCBI Taxonomy" id="90323"/>
    <lineage>
        <taxon>Bacteria</taxon>
        <taxon>Thermotogati</taxon>
        <taxon>Thermotogota</taxon>
        <taxon>Thermotogae</taxon>
        <taxon>Thermotogales</taxon>
        <taxon>Fervidobacteriaceae</taxon>
        <taxon>Thermosipho</taxon>
    </lineage>
</organism>
<dbReference type="Proteomes" id="UP000555828">
    <property type="component" value="Unassembled WGS sequence"/>
</dbReference>
<evidence type="ECO:0000313" key="9">
    <source>
        <dbReference type="Proteomes" id="UP000555828"/>
    </source>
</evidence>
<gene>
    <name evidence="5" type="primary">frr</name>
    <name evidence="8" type="ORF">HNP65_000226</name>
</gene>
<dbReference type="PANTHER" id="PTHR20982">
    <property type="entry name" value="RIBOSOME RECYCLING FACTOR"/>
    <property type="match status" value="1"/>
</dbReference>
<dbReference type="Gene3D" id="3.30.1360.40">
    <property type="match status" value="1"/>
</dbReference>
<dbReference type="InterPro" id="IPR002661">
    <property type="entry name" value="Ribosome_recyc_fac"/>
</dbReference>
<proteinExistence type="inferred from homology"/>
<keyword evidence="3 5" id="KW-0963">Cytoplasm</keyword>
<feature type="domain" description="Ribosome recycling factor" evidence="7">
    <location>
        <begin position="21"/>
        <end position="183"/>
    </location>
</feature>
<dbReference type="GO" id="GO:0005737">
    <property type="term" value="C:cytoplasm"/>
    <property type="evidence" value="ECO:0007669"/>
    <property type="project" value="UniProtKB-SubCell"/>
</dbReference>